<proteinExistence type="predicted"/>
<dbReference type="InterPro" id="IPR037883">
    <property type="entry name" value="Knr4/Smi1-like_sf"/>
</dbReference>
<dbReference type="SMART" id="SM00860">
    <property type="entry name" value="SMI1_KNR4"/>
    <property type="match status" value="1"/>
</dbReference>
<dbReference type="InterPro" id="IPR039231">
    <property type="entry name" value="TPGS2"/>
</dbReference>
<dbReference type="EMBL" id="CABDUW010001393">
    <property type="protein sequence ID" value="VTJ81149.1"/>
    <property type="molecule type" value="Genomic_DNA"/>
</dbReference>
<comment type="caution">
    <text evidence="3">The sequence shown here is derived from an EMBL/GenBank/DDBJ whole genome shotgun (WGS) entry which is preliminary data.</text>
</comment>
<reference evidence="3" key="1">
    <citation type="submission" date="2019-04" db="EMBL/GenBank/DDBJ databases">
        <authorList>
            <person name="Alioto T."/>
            <person name="Alioto T."/>
        </authorList>
    </citation>
    <scope>NUCLEOTIDE SEQUENCE [LARGE SCALE GENOMIC DNA]</scope>
</reference>
<dbReference type="InterPro" id="IPR018958">
    <property type="entry name" value="Knr4/Smi1-like_dom"/>
</dbReference>
<evidence type="ECO:0000259" key="2">
    <source>
        <dbReference type="SMART" id="SM00860"/>
    </source>
</evidence>
<organism evidence="3 4">
    <name type="scientific">Marmota monax</name>
    <name type="common">Woodchuck</name>
    <dbReference type="NCBI Taxonomy" id="9995"/>
    <lineage>
        <taxon>Eukaryota</taxon>
        <taxon>Metazoa</taxon>
        <taxon>Chordata</taxon>
        <taxon>Craniata</taxon>
        <taxon>Vertebrata</taxon>
        <taxon>Euteleostomi</taxon>
        <taxon>Mammalia</taxon>
        <taxon>Eutheria</taxon>
        <taxon>Euarchontoglires</taxon>
        <taxon>Glires</taxon>
        <taxon>Rodentia</taxon>
        <taxon>Sciuromorpha</taxon>
        <taxon>Sciuridae</taxon>
        <taxon>Xerinae</taxon>
        <taxon>Marmotini</taxon>
        <taxon>Marmota</taxon>
    </lineage>
</organism>
<dbReference type="SUPFAM" id="SSF160631">
    <property type="entry name" value="SMI1/KNR4-like"/>
    <property type="match status" value="1"/>
</dbReference>
<feature type="compositionally biased region" description="Low complexity" evidence="1">
    <location>
        <begin position="7"/>
        <end position="34"/>
    </location>
</feature>
<evidence type="ECO:0000313" key="3">
    <source>
        <dbReference type="EMBL" id="VTJ81149.1"/>
    </source>
</evidence>
<dbReference type="PANTHER" id="PTHR31854">
    <property type="entry name" value="TUBULIN POLYGLUTAMYLASE COMPLEX SUBUNIT 2"/>
    <property type="match status" value="1"/>
</dbReference>
<evidence type="ECO:0000313" key="4">
    <source>
        <dbReference type="Proteomes" id="UP000335636"/>
    </source>
</evidence>
<feature type="compositionally biased region" description="Low complexity" evidence="1">
    <location>
        <begin position="310"/>
        <end position="328"/>
    </location>
</feature>
<gene>
    <name evidence="3" type="ORF">MONAX_5E042570</name>
</gene>
<evidence type="ECO:0000256" key="1">
    <source>
        <dbReference type="SAM" id="MobiDB-lite"/>
    </source>
</evidence>
<dbReference type="Pfam" id="PF09346">
    <property type="entry name" value="SMI1_KNR4"/>
    <property type="match status" value="1"/>
</dbReference>
<feature type="region of interest" description="Disordered" evidence="1">
    <location>
        <begin position="1"/>
        <end position="43"/>
    </location>
</feature>
<feature type="domain" description="Knr4/Smi1-like" evidence="2">
    <location>
        <begin position="78"/>
        <end position="221"/>
    </location>
</feature>
<dbReference type="AlphaFoldDB" id="A0A5E4CJD7"/>
<accession>A0A5E4CJD7</accession>
<feature type="compositionally biased region" description="Basic residues" evidence="1">
    <location>
        <begin position="286"/>
        <end position="299"/>
    </location>
</feature>
<name>A0A5E4CJD7_MARMO</name>
<dbReference type="Gene3D" id="3.40.1580.10">
    <property type="entry name" value="SMI1/KNR4-like"/>
    <property type="match status" value="1"/>
</dbReference>
<dbReference type="Proteomes" id="UP000335636">
    <property type="component" value="Unassembled WGS sequence"/>
</dbReference>
<protein>
    <recommendedName>
        <fullName evidence="2">Knr4/Smi1-like domain-containing protein</fullName>
    </recommendedName>
</protein>
<keyword evidence="4" id="KW-1185">Reference proteome</keyword>
<feature type="region of interest" description="Disordered" evidence="1">
    <location>
        <begin position="286"/>
        <end position="328"/>
    </location>
</feature>
<dbReference type="PANTHER" id="PTHR31854:SF2">
    <property type="entry name" value="TUBULIN POLYGLUTAMYLASE COMPLEX SUBUNIT 2"/>
    <property type="match status" value="1"/>
</dbReference>
<sequence length="328" mass="36203">MAEAPRRGPALLRPAPLSSPASGAVSAARGAGTRAMEEASPSQLSCSKPHLEKLTLGITRILESSPGVTEVTIVEKAPAERHMISSWEQKNNCVMPEDLKNFYLMTNGFHMTWSVKLDEHIIPLGSMTINSISKLTQLNQSSMYSLPNAPTLADLEDDTYEASEDQPEKPHFDSRNVIFELDSCSGNGKVCLVYKSGKPASAQDTEIWFLDRALYWHFLTDTFTAYYRLLITHLGLPQWQYAFTSYGISPQAKQWFSMYKPITYNTDLLTEETDSFVNKLDPSKVFKSKNKPLIPKKKAAVQPAGGQKGPSGPTTSKPSSGPGNPVRK</sequence>